<dbReference type="AlphaFoldDB" id="A0A1Y1YTJ3"/>
<feature type="region of interest" description="Disordered" evidence="1">
    <location>
        <begin position="99"/>
        <end position="122"/>
    </location>
</feature>
<evidence type="ECO:0000256" key="1">
    <source>
        <dbReference type="SAM" id="MobiDB-lite"/>
    </source>
</evidence>
<gene>
    <name evidence="2" type="ORF">BCR34DRAFT_98899</name>
</gene>
<evidence type="ECO:0000313" key="2">
    <source>
        <dbReference type="EMBL" id="ORY01362.1"/>
    </source>
</evidence>
<keyword evidence="3" id="KW-1185">Reference proteome</keyword>
<sequence>MVPDNMQRKLEREPATSGAIAYARMVLCAGSFLAKQERTSASIRLAMMRTLPLSSSDLDLLVLVTGDIPCRICWSPTIHVNPSAVHTYQSRGNYIVSSNISSFPRHDSTPSTPSAAPPTLERPAQGAISISGASRLAPPHQKSALRRRRRHVIASRISLISTSSSRAEAHGVQLLLNRPWARSDCR</sequence>
<dbReference type="EMBL" id="MCFA01000171">
    <property type="protein sequence ID" value="ORY01362.1"/>
    <property type="molecule type" value="Genomic_DNA"/>
</dbReference>
<feature type="region of interest" description="Disordered" evidence="1">
    <location>
        <begin position="129"/>
        <end position="148"/>
    </location>
</feature>
<evidence type="ECO:0000313" key="3">
    <source>
        <dbReference type="Proteomes" id="UP000193144"/>
    </source>
</evidence>
<comment type="caution">
    <text evidence="2">The sequence shown here is derived from an EMBL/GenBank/DDBJ whole genome shotgun (WGS) entry which is preliminary data.</text>
</comment>
<proteinExistence type="predicted"/>
<dbReference type="Proteomes" id="UP000193144">
    <property type="component" value="Unassembled WGS sequence"/>
</dbReference>
<accession>A0A1Y1YTJ3</accession>
<organism evidence="2 3">
    <name type="scientific">Clohesyomyces aquaticus</name>
    <dbReference type="NCBI Taxonomy" id="1231657"/>
    <lineage>
        <taxon>Eukaryota</taxon>
        <taxon>Fungi</taxon>
        <taxon>Dikarya</taxon>
        <taxon>Ascomycota</taxon>
        <taxon>Pezizomycotina</taxon>
        <taxon>Dothideomycetes</taxon>
        <taxon>Pleosporomycetidae</taxon>
        <taxon>Pleosporales</taxon>
        <taxon>Lindgomycetaceae</taxon>
        <taxon>Clohesyomyces</taxon>
    </lineage>
</organism>
<name>A0A1Y1YTJ3_9PLEO</name>
<protein>
    <submittedName>
        <fullName evidence="2">Uncharacterized protein</fullName>
    </submittedName>
</protein>
<feature type="compositionally biased region" description="Low complexity" evidence="1">
    <location>
        <begin position="109"/>
        <end position="119"/>
    </location>
</feature>
<reference evidence="2 3" key="1">
    <citation type="submission" date="2016-07" db="EMBL/GenBank/DDBJ databases">
        <title>Pervasive Adenine N6-methylation of Active Genes in Fungi.</title>
        <authorList>
            <consortium name="DOE Joint Genome Institute"/>
            <person name="Mondo S.J."/>
            <person name="Dannebaum R.O."/>
            <person name="Kuo R.C."/>
            <person name="Labutti K."/>
            <person name="Haridas S."/>
            <person name="Kuo A."/>
            <person name="Salamov A."/>
            <person name="Ahrendt S.R."/>
            <person name="Lipzen A."/>
            <person name="Sullivan W."/>
            <person name="Andreopoulos W.B."/>
            <person name="Clum A."/>
            <person name="Lindquist E."/>
            <person name="Daum C."/>
            <person name="Ramamoorthy G.K."/>
            <person name="Gryganskyi A."/>
            <person name="Culley D."/>
            <person name="Magnuson J.K."/>
            <person name="James T.Y."/>
            <person name="O'Malley M.A."/>
            <person name="Stajich J.E."/>
            <person name="Spatafora J.W."/>
            <person name="Visel A."/>
            <person name="Grigoriev I.V."/>
        </authorList>
    </citation>
    <scope>NUCLEOTIDE SEQUENCE [LARGE SCALE GENOMIC DNA]</scope>
    <source>
        <strain evidence="2 3">CBS 115471</strain>
    </source>
</reference>